<gene>
    <name evidence="3" type="ORF">SAMN04488123_105164</name>
</gene>
<evidence type="ECO:0000313" key="3">
    <source>
        <dbReference type="EMBL" id="SDI74323.1"/>
    </source>
</evidence>
<organism evidence="3 4">
    <name type="scientific">Natribacillus halophilus</name>
    <dbReference type="NCBI Taxonomy" id="549003"/>
    <lineage>
        <taxon>Bacteria</taxon>
        <taxon>Bacillati</taxon>
        <taxon>Bacillota</taxon>
        <taxon>Bacilli</taxon>
        <taxon>Bacillales</taxon>
        <taxon>Bacillaceae</taxon>
        <taxon>Natribacillus</taxon>
    </lineage>
</organism>
<dbReference type="PANTHER" id="PTHR46268">
    <property type="entry name" value="STRESS RESPONSE PROTEIN NHAX"/>
    <property type="match status" value="1"/>
</dbReference>
<dbReference type="AlphaFoldDB" id="A0A1G8N2E1"/>
<feature type="domain" description="UspA" evidence="2">
    <location>
        <begin position="1"/>
        <end position="141"/>
    </location>
</feature>
<dbReference type="InterPro" id="IPR006015">
    <property type="entry name" value="Universal_stress_UspA"/>
</dbReference>
<dbReference type="InterPro" id="IPR014729">
    <property type="entry name" value="Rossmann-like_a/b/a_fold"/>
</dbReference>
<dbReference type="PANTHER" id="PTHR46268:SF6">
    <property type="entry name" value="UNIVERSAL STRESS PROTEIN UP12"/>
    <property type="match status" value="1"/>
</dbReference>
<dbReference type="RefSeq" id="WP_090397775.1">
    <property type="nucleotide sequence ID" value="NZ_FNEN01000005.1"/>
</dbReference>
<evidence type="ECO:0000259" key="2">
    <source>
        <dbReference type="Pfam" id="PF00582"/>
    </source>
</evidence>
<dbReference type="OrthoDB" id="9789668at2"/>
<accession>A0A1G8N2E1</accession>
<name>A0A1G8N2E1_9BACI</name>
<dbReference type="Proteomes" id="UP000198853">
    <property type="component" value="Unassembled WGS sequence"/>
</dbReference>
<dbReference type="CDD" id="cd00293">
    <property type="entry name" value="USP-like"/>
    <property type="match status" value="2"/>
</dbReference>
<reference evidence="3 4" key="1">
    <citation type="submission" date="2016-10" db="EMBL/GenBank/DDBJ databases">
        <authorList>
            <person name="de Groot N.N."/>
        </authorList>
    </citation>
    <scope>NUCLEOTIDE SEQUENCE [LARGE SCALE GENOMIC DNA]</scope>
    <source>
        <strain evidence="3 4">DSM 21771</strain>
    </source>
</reference>
<dbReference type="SUPFAM" id="SSF52402">
    <property type="entry name" value="Adenine nucleotide alpha hydrolases-like"/>
    <property type="match status" value="2"/>
</dbReference>
<protein>
    <submittedName>
        <fullName evidence="3">Nucleotide-binding universal stress protein, UspA family</fullName>
    </submittedName>
</protein>
<evidence type="ECO:0000256" key="1">
    <source>
        <dbReference type="ARBA" id="ARBA00008791"/>
    </source>
</evidence>
<dbReference type="Pfam" id="PF00582">
    <property type="entry name" value="Usp"/>
    <property type="match status" value="2"/>
</dbReference>
<feature type="domain" description="UspA" evidence="2">
    <location>
        <begin position="147"/>
        <end position="287"/>
    </location>
</feature>
<sequence length="288" mass="31290">MYKHILVVVDGSVPSEQSLTKATQLAKHDGASLLIAHVLDNRSAPVTSFYNTTLHAELKKDAEELLENCREKAELQGIEDVQTVLRSGNPRSDIPKALASEFGVDLLIAGGSGLNSVERMIIGSVTEASMRRAPCDVLTVKTQNNEYQNILVAVDGSTQSEQALAKAIQIANNNSATLTIAHVIERGNFTTDMAFYPQNYEATAQKNAEQMLQTYKEEAEEHGVENVQIVTRLGNPRVDIPRVLTAKHGIDLLVTAATGRNAVERIFTGSVAEASLHRAPCDVMTVKK</sequence>
<dbReference type="PRINTS" id="PR01438">
    <property type="entry name" value="UNVRSLSTRESS"/>
</dbReference>
<proteinExistence type="inferred from homology"/>
<dbReference type="InterPro" id="IPR006016">
    <property type="entry name" value="UspA"/>
</dbReference>
<comment type="similarity">
    <text evidence="1">Belongs to the universal stress protein A family.</text>
</comment>
<keyword evidence="4" id="KW-1185">Reference proteome</keyword>
<dbReference type="Gene3D" id="3.40.50.620">
    <property type="entry name" value="HUPs"/>
    <property type="match status" value="2"/>
</dbReference>
<dbReference type="EMBL" id="FNEN01000005">
    <property type="protein sequence ID" value="SDI74323.1"/>
    <property type="molecule type" value="Genomic_DNA"/>
</dbReference>
<evidence type="ECO:0000313" key="4">
    <source>
        <dbReference type="Proteomes" id="UP000198853"/>
    </source>
</evidence>